<protein>
    <submittedName>
        <fullName evidence="2">Uroporphyrinogen-III synthase</fullName>
    </submittedName>
</protein>
<reference evidence="2" key="1">
    <citation type="submission" date="2020-07" db="EMBL/GenBank/DDBJ databases">
        <title>Huge and variable diversity of episymbiotic CPR bacteria and DPANN archaea in groundwater ecosystems.</title>
        <authorList>
            <person name="He C.Y."/>
            <person name="Keren R."/>
            <person name="Whittaker M."/>
            <person name="Farag I.F."/>
            <person name="Doudna J."/>
            <person name="Cate J.H.D."/>
            <person name="Banfield J.F."/>
        </authorList>
    </citation>
    <scope>NUCLEOTIDE SEQUENCE</scope>
    <source>
        <strain evidence="2">NC_groundwater_763_Ag_S-0.2um_68_21</strain>
    </source>
</reference>
<dbReference type="SUPFAM" id="SSF69618">
    <property type="entry name" value="HemD-like"/>
    <property type="match status" value="1"/>
</dbReference>
<dbReference type="Proteomes" id="UP000782312">
    <property type="component" value="Unassembled WGS sequence"/>
</dbReference>
<dbReference type="Pfam" id="PF02602">
    <property type="entry name" value="HEM4"/>
    <property type="match status" value="1"/>
</dbReference>
<comment type="caution">
    <text evidence="2">The sequence shown here is derived from an EMBL/GenBank/DDBJ whole genome shotgun (WGS) entry which is preliminary data.</text>
</comment>
<dbReference type="CDD" id="cd06578">
    <property type="entry name" value="HemD"/>
    <property type="match status" value="1"/>
</dbReference>
<evidence type="ECO:0000313" key="2">
    <source>
        <dbReference type="EMBL" id="MBI3129553.1"/>
    </source>
</evidence>
<proteinExistence type="predicted"/>
<sequence>MKSALPEAGKRPLAGRRIVVTRPAGQAGSFASLLEEMGAEPVVAPLVEIGPPEDWAPLDAAIGRLNCYHWVIFTSANGVIYFAERLAAAGKDAGAVPSRSRIMAIGPATAKAVEASLCRRADAMPAQFVAEGILALLNGEDMRGKRVLIPRAAEAREILPDTLRERGAEVDVVHAYRTLPAPPEASESLRRELAGGRIDMVAFTSSSTVWSFARALGSAFLREHRGRFKVASIGPVTTGTARELGLDPEVEAGESTTPGLAGAIAAFYAGGTAR</sequence>
<gene>
    <name evidence="2" type="ORF">HYZ11_18245</name>
</gene>
<dbReference type="GO" id="GO:0006780">
    <property type="term" value="P:uroporphyrinogen III biosynthetic process"/>
    <property type="evidence" value="ECO:0007669"/>
    <property type="project" value="InterPro"/>
</dbReference>
<evidence type="ECO:0000313" key="3">
    <source>
        <dbReference type="Proteomes" id="UP000782312"/>
    </source>
</evidence>
<dbReference type="AlphaFoldDB" id="A0A932MQ44"/>
<dbReference type="InterPro" id="IPR036108">
    <property type="entry name" value="4pyrrol_syn_uPrphyn_synt_sf"/>
</dbReference>
<dbReference type="GO" id="GO:0004852">
    <property type="term" value="F:uroporphyrinogen-III synthase activity"/>
    <property type="evidence" value="ECO:0007669"/>
    <property type="project" value="InterPro"/>
</dbReference>
<dbReference type="PANTHER" id="PTHR40082">
    <property type="entry name" value="BLR5956 PROTEIN"/>
    <property type="match status" value="1"/>
</dbReference>
<organism evidence="2 3">
    <name type="scientific">Tectimicrobiota bacterium</name>
    <dbReference type="NCBI Taxonomy" id="2528274"/>
    <lineage>
        <taxon>Bacteria</taxon>
        <taxon>Pseudomonadati</taxon>
        <taxon>Nitrospinota/Tectimicrobiota group</taxon>
        <taxon>Candidatus Tectimicrobiota</taxon>
    </lineage>
</organism>
<name>A0A932MQ44_UNCTE</name>
<evidence type="ECO:0000259" key="1">
    <source>
        <dbReference type="Pfam" id="PF02602"/>
    </source>
</evidence>
<dbReference type="InterPro" id="IPR003754">
    <property type="entry name" value="4pyrrol_synth_uPrphyn_synth"/>
</dbReference>
<dbReference type="PANTHER" id="PTHR40082:SF1">
    <property type="entry name" value="BLR5956 PROTEIN"/>
    <property type="match status" value="1"/>
</dbReference>
<accession>A0A932MQ44</accession>
<dbReference type="Gene3D" id="3.40.50.10090">
    <property type="match status" value="2"/>
</dbReference>
<feature type="domain" description="Tetrapyrrole biosynthesis uroporphyrinogen III synthase" evidence="1">
    <location>
        <begin position="30"/>
        <end position="260"/>
    </location>
</feature>
<dbReference type="EMBL" id="JACPUR010000041">
    <property type="protein sequence ID" value="MBI3129553.1"/>
    <property type="molecule type" value="Genomic_DNA"/>
</dbReference>
<dbReference type="InterPro" id="IPR039793">
    <property type="entry name" value="UROS/Hem4"/>
</dbReference>